<gene>
    <name evidence="4" type="ORF">HDE68_003527</name>
</gene>
<evidence type="ECO:0000313" key="4">
    <source>
        <dbReference type="EMBL" id="MBB5637612.1"/>
    </source>
</evidence>
<dbReference type="RefSeq" id="WP_183883470.1">
    <property type="nucleotide sequence ID" value="NZ_JACHCE010000005.1"/>
</dbReference>
<dbReference type="InterPro" id="IPR036291">
    <property type="entry name" value="NAD(P)-bd_dom_sf"/>
</dbReference>
<evidence type="ECO:0000256" key="2">
    <source>
        <dbReference type="ARBA" id="ARBA00023002"/>
    </source>
</evidence>
<evidence type="ECO:0000256" key="1">
    <source>
        <dbReference type="ARBA" id="ARBA00006484"/>
    </source>
</evidence>
<dbReference type="InterPro" id="IPR020904">
    <property type="entry name" value="Sc_DH/Rdtase_CS"/>
</dbReference>
<comment type="similarity">
    <text evidence="1 3">Belongs to the short-chain dehydrogenases/reductases (SDR) family.</text>
</comment>
<dbReference type="PRINTS" id="PR00080">
    <property type="entry name" value="SDRFAMILY"/>
</dbReference>
<comment type="caution">
    <text evidence="4">The sequence shown here is derived from an EMBL/GenBank/DDBJ whole genome shotgun (WGS) entry which is preliminary data.</text>
</comment>
<dbReference type="Pfam" id="PF00106">
    <property type="entry name" value="adh_short"/>
    <property type="match status" value="1"/>
</dbReference>
<dbReference type="GO" id="GO:0016491">
    <property type="term" value="F:oxidoreductase activity"/>
    <property type="evidence" value="ECO:0007669"/>
    <property type="project" value="UniProtKB-KW"/>
</dbReference>
<protein>
    <submittedName>
        <fullName evidence="4">NAD(P)-dependent dehydrogenase (Short-subunit alcohol dehydrogenase family)</fullName>
    </submittedName>
</protein>
<dbReference type="SUPFAM" id="SSF51735">
    <property type="entry name" value="NAD(P)-binding Rossmann-fold domains"/>
    <property type="match status" value="1"/>
</dbReference>
<dbReference type="AlphaFoldDB" id="A0A7W9DZQ8"/>
<dbReference type="PRINTS" id="PR00081">
    <property type="entry name" value="GDHRDH"/>
</dbReference>
<dbReference type="EMBL" id="JACHCE010000005">
    <property type="protein sequence ID" value="MBB5637612.1"/>
    <property type="molecule type" value="Genomic_DNA"/>
</dbReference>
<dbReference type="CDD" id="cd05374">
    <property type="entry name" value="17beta-HSD-like_SDR_c"/>
    <property type="match status" value="1"/>
</dbReference>
<evidence type="ECO:0000313" key="5">
    <source>
        <dbReference type="Proteomes" id="UP000537204"/>
    </source>
</evidence>
<reference evidence="4 5" key="1">
    <citation type="submission" date="2020-08" db="EMBL/GenBank/DDBJ databases">
        <title>Genomic Encyclopedia of Type Strains, Phase IV (KMG-V): Genome sequencing to study the core and pangenomes of soil and plant-associated prokaryotes.</title>
        <authorList>
            <person name="Whitman W."/>
        </authorList>
    </citation>
    <scope>NUCLEOTIDE SEQUENCE [LARGE SCALE GENOMIC DNA]</scope>
    <source>
        <strain evidence="4 5">S3M1</strain>
    </source>
</reference>
<dbReference type="Proteomes" id="UP000537204">
    <property type="component" value="Unassembled WGS sequence"/>
</dbReference>
<sequence length="275" mass="30335">MEDQKVWYITGASKGLGLALVKLLLSKGNKVVATTRNLSVFDELLLAYPNHLLPLAVDITSDENVKESIQQTITHFGGLDVVVNNAGYSIVGSMEELTDQEFRETIDVNLFGTVNVIRATVPYFRNQGSGHIINISSNAGYIGFANASSYNAAKFAVIGISEALAEETKQFGIKVTVIAPGQFRTSFMDSLVFAENKLPVYKLAEAEKMWRECSGMQRGDPAKLVQIIVDLVNLPEPPLHLLLGPDTYQLVTEHREKEKLEIAVWKNVTLSTDFD</sequence>
<accession>A0A7W9DZQ8</accession>
<evidence type="ECO:0000256" key="3">
    <source>
        <dbReference type="RuleBase" id="RU000363"/>
    </source>
</evidence>
<name>A0A7W9DZQ8_9SPHI</name>
<dbReference type="Gene3D" id="3.40.50.720">
    <property type="entry name" value="NAD(P)-binding Rossmann-like Domain"/>
    <property type="match status" value="1"/>
</dbReference>
<keyword evidence="2" id="KW-0560">Oxidoreductase</keyword>
<dbReference type="InterPro" id="IPR002347">
    <property type="entry name" value="SDR_fam"/>
</dbReference>
<proteinExistence type="inferred from homology"/>
<organism evidence="4 5">
    <name type="scientific">Pedobacter cryoconitis</name>
    <dbReference type="NCBI Taxonomy" id="188932"/>
    <lineage>
        <taxon>Bacteria</taxon>
        <taxon>Pseudomonadati</taxon>
        <taxon>Bacteroidota</taxon>
        <taxon>Sphingobacteriia</taxon>
        <taxon>Sphingobacteriales</taxon>
        <taxon>Sphingobacteriaceae</taxon>
        <taxon>Pedobacter</taxon>
    </lineage>
</organism>
<dbReference type="PANTHER" id="PTHR43976">
    <property type="entry name" value="SHORT CHAIN DEHYDROGENASE"/>
    <property type="match status" value="1"/>
</dbReference>
<dbReference type="InterPro" id="IPR051911">
    <property type="entry name" value="SDR_oxidoreductase"/>
</dbReference>
<dbReference type="PANTHER" id="PTHR43976:SF16">
    <property type="entry name" value="SHORT-CHAIN DEHYDROGENASE_REDUCTASE FAMILY PROTEIN"/>
    <property type="match status" value="1"/>
</dbReference>
<dbReference type="PROSITE" id="PS00061">
    <property type="entry name" value="ADH_SHORT"/>
    <property type="match status" value="1"/>
</dbReference>